<protein>
    <submittedName>
        <fullName evidence="4">N-acetylmuramic acid 6-phosphate etherase</fullName>
    </submittedName>
</protein>
<dbReference type="NCBIfam" id="NF003915">
    <property type="entry name" value="PRK05441.1"/>
    <property type="match status" value="1"/>
</dbReference>
<name>R2R167_9ENTE</name>
<proteinExistence type="predicted"/>
<dbReference type="GO" id="GO:0009254">
    <property type="term" value="P:peptidoglycan turnover"/>
    <property type="evidence" value="ECO:0007669"/>
    <property type="project" value="TreeGrafter"/>
</dbReference>
<accession>R2R167</accession>
<evidence type="ECO:0000313" key="6">
    <source>
        <dbReference type="Proteomes" id="UP000013783"/>
    </source>
</evidence>
<dbReference type="SUPFAM" id="SSF53697">
    <property type="entry name" value="SIS domain"/>
    <property type="match status" value="1"/>
</dbReference>
<keyword evidence="7" id="KW-1185">Reference proteome</keyword>
<dbReference type="Gene3D" id="1.10.8.1080">
    <property type="match status" value="1"/>
</dbReference>
<dbReference type="PANTHER" id="PTHR10088">
    <property type="entry name" value="GLUCOKINASE REGULATORY PROTEIN"/>
    <property type="match status" value="1"/>
</dbReference>
<dbReference type="GO" id="GO:0046348">
    <property type="term" value="P:amino sugar catabolic process"/>
    <property type="evidence" value="ECO:0007669"/>
    <property type="project" value="InterPro"/>
</dbReference>
<dbReference type="EMBL" id="AJAK01000022">
    <property type="protein sequence ID" value="EOH74406.1"/>
    <property type="molecule type" value="Genomic_DNA"/>
</dbReference>
<feature type="domain" description="SIS" evidence="3">
    <location>
        <begin position="43"/>
        <end position="206"/>
    </location>
</feature>
<sequence length="284" mass="31072">MKETYIDQLSTNEVLRRINSSDQEIAGIVEKKITKIEEAVELACQKFLQGGRIIYCGAGSSGRIAAMDALEMTPTYGIDPARYFCLLAGGEEAMFRAVEQAEDSEEQAYQEVKKVQLNASDVVVAIAASGRTPYCMAALKYGKEIGASTIGISCVETSELGELAEVAIDLPVGKEVVSGSTRMKAGTAQKLVLNMFSTSLMIRLGKVFEEAMIYVQPINQKLVQRSIAILSKIAKITNEEAEILLKENDFDLPMVILIQRLALTQNESRDLLAKHNGNLSKILK</sequence>
<dbReference type="PANTHER" id="PTHR10088:SF4">
    <property type="entry name" value="GLUCOKINASE REGULATORY PROTEIN"/>
    <property type="match status" value="1"/>
</dbReference>
<dbReference type="PROSITE" id="PS51464">
    <property type="entry name" value="SIS"/>
    <property type="match status" value="1"/>
</dbReference>
<evidence type="ECO:0000256" key="1">
    <source>
        <dbReference type="ARBA" id="ARBA00023239"/>
    </source>
</evidence>
<dbReference type="GO" id="GO:0016803">
    <property type="term" value="F:ether hydrolase activity"/>
    <property type="evidence" value="ECO:0007669"/>
    <property type="project" value="TreeGrafter"/>
</dbReference>
<dbReference type="eggNOG" id="COG2103">
    <property type="taxonomic scope" value="Bacteria"/>
</dbReference>
<dbReference type="GO" id="GO:0097367">
    <property type="term" value="F:carbohydrate derivative binding"/>
    <property type="evidence" value="ECO:0007669"/>
    <property type="project" value="InterPro"/>
</dbReference>
<gene>
    <name evidence="5" type="ORF">I585_02657</name>
    <name evidence="4" type="ORF">UAI_03475</name>
</gene>
<evidence type="ECO:0000313" key="5">
    <source>
        <dbReference type="EMBL" id="EOT67136.1"/>
    </source>
</evidence>
<dbReference type="Gene3D" id="3.40.50.10490">
    <property type="entry name" value="Glucose-6-phosphate isomerase like protein, domain 1"/>
    <property type="match status" value="1"/>
</dbReference>
<dbReference type="PATRIC" id="fig|1158601.3.peg.3450"/>
<comment type="caution">
    <text evidence="4">The sequence shown here is derived from an EMBL/GenBank/DDBJ whole genome shotgun (WGS) entry which is preliminary data.</text>
</comment>
<dbReference type="AlphaFoldDB" id="R2R167"/>
<evidence type="ECO:0000259" key="3">
    <source>
        <dbReference type="PROSITE" id="PS51464"/>
    </source>
</evidence>
<keyword evidence="1" id="KW-0456">Lyase</keyword>
<reference evidence="4 6" key="1">
    <citation type="submission" date="2013-02" db="EMBL/GenBank/DDBJ databases">
        <title>The Genome Sequence of Enterococcus malodoratus ATCC_43197.</title>
        <authorList>
            <consortium name="The Broad Institute Genome Sequencing Platform"/>
            <consortium name="The Broad Institute Genome Sequencing Center for Infectious Disease"/>
            <person name="Earl A.M."/>
            <person name="Gilmore M.S."/>
            <person name="Lebreton F."/>
            <person name="Walker B."/>
            <person name="Young S.K."/>
            <person name="Zeng Q."/>
            <person name="Gargeya S."/>
            <person name="Fitzgerald M."/>
            <person name="Haas B."/>
            <person name="Abouelleil A."/>
            <person name="Alvarado L."/>
            <person name="Arachchi H.M."/>
            <person name="Berlin A.M."/>
            <person name="Chapman S.B."/>
            <person name="Dewar J."/>
            <person name="Goldberg J."/>
            <person name="Griggs A."/>
            <person name="Gujja S."/>
            <person name="Hansen M."/>
            <person name="Howarth C."/>
            <person name="Imamovic A."/>
            <person name="Larimer J."/>
            <person name="McCowan C."/>
            <person name="Murphy C."/>
            <person name="Neiman D."/>
            <person name="Pearson M."/>
            <person name="Priest M."/>
            <person name="Roberts A."/>
            <person name="Saif S."/>
            <person name="Shea T."/>
            <person name="Sisk P."/>
            <person name="Sykes S."/>
            <person name="Wortman J."/>
            <person name="Nusbaum C."/>
            <person name="Birren B."/>
        </authorList>
    </citation>
    <scope>NUCLEOTIDE SEQUENCE [LARGE SCALE GENOMIC DNA]</scope>
    <source>
        <strain evidence="4 6">ATCC 43197</strain>
    </source>
</reference>
<evidence type="ECO:0000313" key="7">
    <source>
        <dbReference type="Proteomes" id="UP000014148"/>
    </source>
</evidence>
<keyword evidence="2" id="KW-0119">Carbohydrate metabolism</keyword>
<dbReference type="EMBL" id="ASWA01000003">
    <property type="protein sequence ID" value="EOT67136.1"/>
    <property type="molecule type" value="Genomic_DNA"/>
</dbReference>
<dbReference type="STRING" id="71451.RV07_GL002901"/>
<dbReference type="RefSeq" id="WP_010742270.1">
    <property type="nucleotide sequence ID" value="NZ_KB946251.1"/>
</dbReference>
<reference evidence="5 7" key="2">
    <citation type="submission" date="2013-03" db="EMBL/GenBank/DDBJ databases">
        <title>The Genome Sequence of Enterococcus malodoratus ATCC_43197 (PacBio/Illumina hybrid assembly).</title>
        <authorList>
            <consortium name="The Broad Institute Genomics Platform"/>
            <consortium name="The Broad Institute Genome Sequencing Center for Infectious Disease"/>
            <person name="Earl A."/>
            <person name="Russ C."/>
            <person name="Gilmore M."/>
            <person name="Surin D."/>
            <person name="Walker B."/>
            <person name="Young S."/>
            <person name="Zeng Q."/>
            <person name="Gargeya S."/>
            <person name="Fitzgerald M."/>
            <person name="Haas B."/>
            <person name="Abouelleil A."/>
            <person name="Allen A.W."/>
            <person name="Alvarado L."/>
            <person name="Arachchi H.M."/>
            <person name="Berlin A.M."/>
            <person name="Chapman S.B."/>
            <person name="Gainer-Dewar J."/>
            <person name="Goldberg J."/>
            <person name="Griggs A."/>
            <person name="Gujja S."/>
            <person name="Hansen M."/>
            <person name="Howarth C."/>
            <person name="Imamovic A."/>
            <person name="Ireland A."/>
            <person name="Larimer J."/>
            <person name="McCowan C."/>
            <person name="Murphy C."/>
            <person name="Pearson M."/>
            <person name="Poon T.W."/>
            <person name="Priest M."/>
            <person name="Roberts A."/>
            <person name="Saif S."/>
            <person name="Shea T."/>
            <person name="Sisk P."/>
            <person name="Sykes S."/>
            <person name="Wortman J."/>
            <person name="Nusbaum C."/>
            <person name="Birren B."/>
        </authorList>
    </citation>
    <scope>NUCLEOTIDE SEQUENCE [LARGE SCALE GENOMIC DNA]</scope>
    <source>
        <strain evidence="5 7">ATCC 43197</strain>
    </source>
</reference>
<dbReference type="Proteomes" id="UP000013783">
    <property type="component" value="Unassembled WGS sequence"/>
</dbReference>
<dbReference type="InterPro" id="IPR046348">
    <property type="entry name" value="SIS_dom_sf"/>
</dbReference>
<dbReference type="InterPro" id="IPR001347">
    <property type="entry name" value="SIS_dom"/>
</dbReference>
<dbReference type="NCBIfam" id="NF009222">
    <property type="entry name" value="PRK12570.1"/>
    <property type="match status" value="1"/>
</dbReference>
<dbReference type="Proteomes" id="UP000014148">
    <property type="component" value="Unassembled WGS sequence"/>
</dbReference>
<evidence type="ECO:0000313" key="4">
    <source>
        <dbReference type="EMBL" id="EOH74406.1"/>
    </source>
</evidence>
<dbReference type="Pfam" id="PF22645">
    <property type="entry name" value="GKRP_SIS_N"/>
    <property type="match status" value="1"/>
</dbReference>
<evidence type="ECO:0000256" key="2">
    <source>
        <dbReference type="ARBA" id="ARBA00023277"/>
    </source>
</evidence>
<dbReference type="InterPro" id="IPR040190">
    <property type="entry name" value="MURQ/GCKR"/>
</dbReference>
<dbReference type="CDD" id="cd05007">
    <property type="entry name" value="SIS_Etherase"/>
    <property type="match status" value="1"/>
</dbReference>
<dbReference type="GO" id="GO:0016835">
    <property type="term" value="F:carbon-oxygen lyase activity"/>
    <property type="evidence" value="ECO:0007669"/>
    <property type="project" value="InterPro"/>
</dbReference>
<dbReference type="InterPro" id="IPR005488">
    <property type="entry name" value="Etherase_MurQ"/>
</dbReference>
<organism evidence="4 6">
    <name type="scientific">Enterococcus malodoratus ATCC 43197</name>
    <dbReference type="NCBI Taxonomy" id="1158601"/>
    <lineage>
        <taxon>Bacteria</taxon>
        <taxon>Bacillati</taxon>
        <taxon>Bacillota</taxon>
        <taxon>Bacilli</taxon>
        <taxon>Lactobacillales</taxon>
        <taxon>Enterococcaceae</taxon>
        <taxon>Enterococcus</taxon>
    </lineage>
</organism>
<dbReference type="OrthoDB" id="9813395at2"/>